<sequence length="194" mass="21121">METVVLVSQHRNQFYRRRKSHISDRFGCSPLKSFGDINCRNFYSGAGILPTPSYNGSSFPTKASSLLKTPSSYVNSTSNAKISPLSISPKGMSKCTSCTDELSYSELWAGPTYCNSPPPSSLPIPKFSFLEKRNISLDTPVTPSGIQSHSIASSAPPSPEGESLSSPALSKTRPFSRDVSATKDLRRILHLDEQ</sequence>
<dbReference type="Pfam" id="PF15365">
    <property type="entry name" value="PNRC"/>
    <property type="match status" value="1"/>
</dbReference>
<dbReference type="Proteomes" id="UP000554482">
    <property type="component" value="Unassembled WGS sequence"/>
</dbReference>
<proteinExistence type="predicted"/>
<feature type="compositionally biased region" description="Low complexity" evidence="1">
    <location>
        <begin position="148"/>
        <end position="170"/>
    </location>
</feature>
<dbReference type="GO" id="GO:0016071">
    <property type="term" value="P:mRNA metabolic process"/>
    <property type="evidence" value="ECO:0007669"/>
    <property type="project" value="UniProtKB-ARBA"/>
</dbReference>
<dbReference type="InterPro" id="IPR028322">
    <property type="entry name" value="PNRC-like_rgn"/>
</dbReference>
<accession>A0A7J6VDL1</accession>
<evidence type="ECO:0000313" key="3">
    <source>
        <dbReference type="Proteomes" id="UP000554482"/>
    </source>
</evidence>
<protein>
    <submittedName>
        <fullName evidence="2">Flocculation FLO11-like protein</fullName>
    </submittedName>
</protein>
<feature type="region of interest" description="Disordered" evidence="1">
    <location>
        <begin position="140"/>
        <end position="194"/>
    </location>
</feature>
<dbReference type="EMBL" id="JABWDY010034250">
    <property type="protein sequence ID" value="KAF5182837.1"/>
    <property type="molecule type" value="Genomic_DNA"/>
</dbReference>
<dbReference type="AlphaFoldDB" id="A0A7J6VDL1"/>
<dbReference type="OrthoDB" id="1921042at2759"/>
<reference evidence="2 3" key="1">
    <citation type="submission" date="2020-06" db="EMBL/GenBank/DDBJ databases">
        <title>Transcriptomic and genomic resources for Thalictrum thalictroides and T. hernandezii: Facilitating candidate gene discovery in an emerging model plant lineage.</title>
        <authorList>
            <person name="Arias T."/>
            <person name="Riano-Pachon D.M."/>
            <person name="Di Stilio V.S."/>
        </authorList>
    </citation>
    <scope>NUCLEOTIDE SEQUENCE [LARGE SCALE GENOMIC DNA]</scope>
    <source>
        <strain evidence="3">cv. WT478/WT964</strain>
        <tissue evidence="2">Leaves</tissue>
    </source>
</reference>
<feature type="compositionally biased region" description="Basic and acidic residues" evidence="1">
    <location>
        <begin position="180"/>
        <end position="194"/>
    </location>
</feature>
<name>A0A7J6VDL1_THATH</name>
<dbReference type="PANTHER" id="PTHR35306:SF1">
    <property type="entry name" value="VQ DOMAIN-CONTAINING PROTEIN"/>
    <property type="match status" value="1"/>
</dbReference>
<organism evidence="2 3">
    <name type="scientific">Thalictrum thalictroides</name>
    <name type="common">Rue-anemone</name>
    <name type="synonym">Anemone thalictroides</name>
    <dbReference type="NCBI Taxonomy" id="46969"/>
    <lineage>
        <taxon>Eukaryota</taxon>
        <taxon>Viridiplantae</taxon>
        <taxon>Streptophyta</taxon>
        <taxon>Embryophyta</taxon>
        <taxon>Tracheophyta</taxon>
        <taxon>Spermatophyta</taxon>
        <taxon>Magnoliopsida</taxon>
        <taxon>Ranunculales</taxon>
        <taxon>Ranunculaceae</taxon>
        <taxon>Thalictroideae</taxon>
        <taxon>Thalictrum</taxon>
    </lineage>
</organism>
<keyword evidence="3" id="KW-1185">Reference proteome</keyword>
<gene>
    <name evidence="2" type="ORF">FRX31_027574</name>
</gene>
<dbReference type="PANTHER" id="PTHR35306">
    <property type="entry name" value="BNAA03G57290D PROTEIN"/>
    <property type="match status" value="1"/>
</dbReference>
<evidence type="ECO:0000256" key="1">
    <source>
        <dbReference type="SAM" id="MobiDB-lite"/>
    </source>
</evidence>
<evidence type="ECO:0000313" key="2">
    <source>
        <dbReference type="EMBL" id="KAF5182837.1"/>
    </source>
</evidence>
<comment type="caution">
    <text evidence="2">The sequence shown here is derived from an EMBL/GenBank/DDBJ whole genome shotgun (WGS) entry which is preliminary data.</text>
</comment>